<evidence type="ECO:0000313" key="3">
    <source>
        <dbReference type="EMBL" id="MBO8439687.1"/>
    </source>
</evidence>
<gene>
    <name evidence="3" type="ORF">IAC51_03455</name>
</gene>
<dbReference type="InterPro" id="IPR003672">
    <property type="entry name" value="CobN/Mg_chltase"/>
</dbReference>
<keyword evidence="1" id="KW-0812">Transmembrane</keyword>
<accession>A0A940DKM4</accession>
<dbReference type="Proteomes" id="UP000712007">
    <property type="component" value="Unassembled WGS sequence"/>
</dbReference>
<name>A0A940DKM4_9BACT</name>
<protein>
    <submittedName>
        <fullName evidence="3">Cobaltochelatase subunit CobN</fullName>
    </submittedName>
</protein>
<feature type="transmembrane region" description="Helical" evidence="1">
    <location>
        <begin position="1427"/>
        <end position="1447"/>
    </location>
</feature>
<reference evidence="3" key="1">
    <citation type="submission" date="2020-10" db="EMBL/GenBank/DDBJ databases">
        <authorList>
            <person name="Gilroy R."/>
        </authorList>
    </citation>
    <scope>NUCLEOTIDE SEQUENCE</scope>
    <source>
        <strain evidence="3">3924</strain>
    </source>
</reference>
<organism evidence="3 4">
    <name type="scientific">Candidatus Aphodosoma intestinipullorum</name>
    <dbReference type="NCBI Taxonomy" id="2840674"/>
    <lineage>
        <taxon>Bacteria</taxon>
        <taxon>Pseudomonadati</taxon>
        <taxon>Bacteroidota</taxon>
        <taxon>Bacteroidia</taxon>
        <taxon>Bacteroidales</taxon>
        <taxon>Candidatus Aphodosoma</taxon>
    </lineage>
</organism>
<dbReference type="PANTHER" id="PTHR44119:SF1">
    <property type="entry name" value="MAGNESIUM-CHELATASE SUBUNIT CHLH, CHLOROPLASTIC"/>
    <property type="match status" value="1"/>
</dbReference>
<dbReference type="PANTHER" id="PTHR44119">
    <property type="entry name" value="MAGNESIUM-CHELATASE SUBUNIT CHLH, CHLOROPLASTIC"/>
    <property type="match status" value="1"/>
</dbReference>
<feature type="domain" description="CobN/magnesium chelatase" evidence="2">
    <location>
        <begin position="126"/>
        <end position="1345"/>
    </location>
</feature>
<proteinExistence type="predicted"/>
<dbReference type="EMBL" id="JADIMV010000056">
    <property type="protein sequence ID" value="MBO8439687.1"/>
    <property type="molecule type" value="Genomic_DNA"/>
</dbReference>
<evidence type="ECO:0000259" key="2">
    <source>
        <dbReference type="Pfam" id="PF02514"/>
    </source>
</evidence>
<reference evidence="3" key="2">
    <citation type="journal article" date="2021" name="PeerJ">
        <title>Extensive microbial diversity within the chicken gut microbiome revealed by metagenomics and culture.</title>
        <authorList>
            <person name="Gilroy R."/>
            <person name="Ravi A."/>
            <person name="Getino M."/>
            <person name="Pursley I."/>
            <person name="Horton D.L."/>
            <person name="Alikhan N.F."/>
            <person name="Baker D."/>
            <person name="Gharbi K."/>
            <person name="Hall N."/>
            <person name="Watson M."/>
            <person name="Adriaenssens E.M."/>
            <person name="Foster-Nyarko E."/>
            <person name="Jarju S."/>
            <person name="Secka A."/>
            <person name="Antonio M."/>
            <person name="Oren A."/>
            <person name="Chaudhuri R.R."/>
            <person name="La Ragione R."/>
            <person name="Hildebrand F."/>
            <person name="Pallen M.J."/>
        </authorList>
    </citation>
    <scope>NUCLEOTIDE SEQUENCE</scope>
    <source>
        <strain evidence="3">3924</strain>
    </source>
</reference>
<keyword evidence="1" id="KW-0472">Membrane</keyword>
<keyword evidence="1" id="KW-1133">Transmembrane helix</keyword>
<evidence type="ECO:0000256" key="1">
    <source>
        <dbReference type="SAM" id="Phobius"/>
    </source>
</evidence>
<comment type="caution">
    <text evidence="3">The sequence shown here is derived from an EMBL/GenBank/DDBJ whole genome shotgun (WGS) entry which is preliminary data.</text>
</comment>
<evidence type="ECO:0000313" key="4">
    <source>
        <dbReference type="Proteomes" id="UP000712007"/>
    </source>
</evidence>
<dbReference type="Pfam" id="PF02514">
    <property type="entry name" value="CobN-Mg_chel"/>
    <property type="match status" value="1"/>
</dbReference>
<sequence>MKKKRWTIGLLCVVAILAAYGAWSKWFSPTRIAFVNYQVTELGQIAKANDNQFIRIEELPVEEIEKGIGKYDMAFINGMGIRISEAQRKAVQERADAGMPILVTAATNPANNIMSLDSTDYDNIMMYLTNGGRGNYRNMLSYVRREIDGKAVKAPRPGDPVEKRYYMLYHPDIDQPENEDMGFSSVAAYEEYLRSHGLYSEDKPRVVITGQMGDPTDLIRRLEETGNVVYPVRFARTFLRGEYVDSVRPSAVINMAHGRMGDYMVELLTERNIPLFAPLNVNRLAEEWENDPMGMSGGFMSQSIVTPEIDGALRPMVLFGNYTGEDGLQYLHAIPERLDVFVETVNNYISLQEKPNAEKRVVIYYFKGPGQNALTAGGMEVVPSLYNLLARMREEGYNVTGLPSSAEELRRMIQERGAVFGGYAEGAQAEFLTKAEPEIVTKSQYEAWARQSLGEEMYREAVEKNGEFPGGYMAVNDSCLGLARLKFGNVVLMPQLAAGSGNNDFEVVHGTNAAPPHAYIAEYLWAQHGFKADAMIHFGAHGSLEFTPKKQVALSRRDWPDRLVGAVPHLYIYTIGNVGEAMMAKRRSYAGIHSYLTPPFMESGVRDQYKELTERLKRYDDIAAADVPDSSALRRASVEVKRVAVEMGMHRDLGLDSTAGTPYSEEEIVRIENFAEELANEKITGAMYVMGEPYDEGHIHSTVMAMSTDPVAYSVYALDKLRGRASADMEKRKAAFTRKYITPAKRLVESLLNGRETADDETVCRVAGITPEELAEAREVYRTAYGRGDMMSMMMGMAEEMPVQAAVGSRQMSLKKKPEGADMHAMMKKMGKGMSREEMLKMAKKMGADEEALKRMEAAMTKGSGDSSNAEKTQGGMPQAMKAMMGMKREYTAEEKEFALAVNEIERAVKNVERYREALLESPEAELASVMNGLAGGYTVPSPGGDPVANPNVLPTGRNLFAINAEATPSEAAWEKGKRLAENTIEMYRRRHNDSIPRKVSYTLWSSEFIETEGATIAQILYMLGVEPIRDAFGRVTDLRLIPSEELGRPRIDVVVQTSGQLRDIAASRLFLIQRAVGMAAEAKDAEFENQVAAGVVETERVLVEKGMTPKEAREVSRYRVFGGVNGGYGTGIQGMVQAGDRWESEKEIADVYMNNMGAYYGSEKNWEEVRQSAFEAALTRTDAVVQPRQSNTWGALSLDHVYEFMGGMNLAVRNVTGKDPDAYLSDYRNRNNVRMQEVKEAMGVESRTTIFNPNYIREKMKGDAGDAAAIDEIIQNTYGWNVMKPQAIDDEMWDKIYDVYVKDAYGLGVQQFFEEKNPAAMQDMTAVMMETARKGLWDATEEQLAAIAELHTGLVNKYKPACSGMVCDNVKLRDFISSKTADAVSAAQYSANIRDVREAVIDNADKGMVMKREQLSTENSVKTNTLSNTIIAVVAIAVLVCLGVFVHHRRKNME</sequence>